<gene>
    <name evidence="1" type="ORF">EAG_01619</name>
</gene>
<dbReference type="AlphaFoldDB" id="E2AW07"/>
<dbReference type="Gene3D" id="3.30.420.10">
    <property type="entry name" value="Ribonuclease H-like superfamily/Ribonuclease H"/>
    <property type="match status" value="1"/>
</dbReference>
<accession>E2AW07</accession>
<proteinExistence type="predicted"/>
<name>E2AW07_CAMFO</name>
<dbReference type="InterPro" id="IPR036397">
    <property type="entry name" value="RNaseH_sf"/>
</dbReference>
<reference evidence="1 2" key="1">
    <citation type="journal article" date="2010" name="Science">
        <title>Genomic comparison of the ants Camponotus floridanus and Harpegnathos saltator.</title>
        <authorList>
            <person name="Bonasio R."/>
            <person name="Zhang G."/>
            <person name="Ye C."/>
            <person name="Mutti N.S."/>
            <person name="Fang X."/>
            <person name="Qin N."/>
            <person name="Donahue G."/>
            <person name="Yang P."/>
            <person name="Li Q."/>
            <person name="Li C."/>
            <person name="Zhang P."/>
            <person name="Huang Z."/>
            <person name="Berger S.L."/>
            <person name="Reinberg D."/>
            <person name="Wang J."/>
            <person name="Liebig J."/>
        </authorList>
    </citation>
    <scope>NUCLEOTIDE SEQUENCE [LARGE SCALE GENOMIC DNA]</scope>
    <source>
        <strain evidence="2">C129</strain>
    </source>
</reference>
<feature type="non-terminal residue" evidence="1">
    <location>
        <position position="1"/>
    </location>
</feature>
<dbReference type="Proteomes" id="UP000000311">
    <property type="component" value="Unassembled WGS sequence"/>
</dbReference>
<evidence type="ECO:0000313" key="1">
    <source>
        <dbReference type="EMBL" id="EFN62429.1"/>
    </source>
</evidence>
<dbReference type="InParanoid" id="E2AW07"/>
<protein>
    <submittedName>
        <fullName evidence="1">Uncharacterized protein</fullName>
    </submittedName>
</protein>
<organism evidence="2">
    <name type="scientific">Camponotus floridanus</name>
    <name type="common">Florida carpenter ant</name>
    <dbReference type="NCBI Taxonomy" id="104421"/>
    <lineage>
        <taxon>Eukaryota</taxon>
        <taxon>Metazoa</taxon>
        <taxon>Ecdysozoa</taxon>
        <taxon>Arthropoda</taxon>
        <taxon>Hexapoda</taxon>
        <taxon>Insecta</taxon>
        <taxon>Pterygota</taxon>
        <taxon>Neoptera</taxon>
        <taxon>Endopterygota</taxon>
        <taxon>Hymenoptera</taxon>
        <taxon>Apocrita</taxon>
        <taxon>Aculeata</taxon>
        <taxon>Formicoidea</taxon>
        <taxon>Formicidae</taxon>
        <taxon>Formicinae</taxon>
        <taxon>Camponotus</taxon>
    </lineage>
</organism>
<dbReference type="EMBL" id="GL443213">
    <property type="protein sequence ID" value="EFN62429.1"/>
    <property type="molecule type" value="Genomic_DNA"/>
</dbReference>
<dbReference type="GO" id="GO:0003676">
    <property type="term" value="F:nucleic acid binding"/>
    <property type="evidence" value="ECO:0007669"/>
    <property type="project" value="InterPro"/>
</dbReference>
<sequence length="35" mass="4127">RSRVWRKPGEAFKEVNILQKTAKYGGGNIMVWRCF</sequence>
<feature type="non-terminal residue" evidence="1">
    <location>
        <position position="35"/>
    </location>
</feature>
<keyword evidence="2" id="KW-1185">Reference proteome</keyword>
<evidence type="ECO:0000313" key="2">
    <source>
        <dbReference type="Proteomes" id="UP000000311"/>
    </source>
</evidence>